<name>A0ABY6K8A2_9ARAC</name>
<dbReference type="PANTHER" id="PTHR10872:SF2">
    <property type="entry name" value="LNK, ISOFORM D"/>
    <property type="match status" value="1"/>
</dbReference>
<dbReference type="PRINTS" id="PR00401">
    <property type="entry name" value="SH2DOMAIN"/>
</dbReference>
<protein>
    <submittedName>
        <fullName evidence="6">SH2B2</fullName>
    </submittedName>
</protein>
<sequence>MKSWLTLVRQCMRQIGDGISLSSDMFCYLIQTSIKKLQELCIDETPAAASATPEASPTAEPPPELPPRGAEEASSPVTEEGSLSEYPWFHGMLSRSEAAQLVLRDGNQSHGNFLVRQSETRKGEYVLTFNFQGRAKQLSDRRTPLSKDTLALQLGVVLHKGGVPNMMIVVIQHLRMTISTEGQCRVQHLWFQTIFDMLEHFRVHPIPLESGGASDVTLAQFVVCPATQVTAATEDGSPPPPIPPGTTHAGSVRVRLLALDNNPVIPVRAVENTYSFV</sequence>
<keyword evidence="3" id="KW-0727">SH2 domain</keyword>
<dbReference type="EMBL" id="CP092865">
    <property type="protein sequence ID" value="UYV65067.1"/>
    <property type="molecule type" value="Genomic_DNA"/>
</dbReference>
<comment type="similarity">
    <text evidence="1">Belongs to the SH2B adapter family.</text>
</comment>
<evidence type="ECO:0000313" key="6">
    <source>
        <dbReference type="EMBL" id="UYV65067.1"/>
    </source>
</evidence>
<feature type="region of interest" description="Disordered" evidence="4">
    <location>
        <begin position="47"/>
        <end position="77"/>
    </location>
</feature>
<feature type="domain" description="SH2" evidence="5">
    <location>
        <begin position="88"/>
        <end position="222"/>
    </location>
</feature>
<dbReference type="InterPro" id="IPR030523">
    <property type="entry name" value="SH2B"/>
</dbReference>
<dbReference type="SMART" id="SM00252">
    <property type="entry name" value="SH2"/>
    <property type="match status" value="1"/>
</dbReference>
<organism evidence="6 7">
    <name type="scientific">Cordylochernes scorpioides</name>
    <dbReference type="NCBI Taxonomy" id="51811"/>
    <lineage>
        <taxon>Eukaryota</taxon>
        <taxon>Metazoa</taxon>
        <taxon>Ecdysozoa</taxon>
        <taxon>Arthropoda</taxon>
        <taxon>Chelicerata</taxon>
        <taxon>Arachnida</taxon>
        <taxon>Pseudoscorpiones</taxon>
        <taxon>Cheliferoidea</taxon>
        <taxon>Chernetidae</taxon>
        <taxon>Cordylochernes</taxon>
    </lineage>
</organism>
<dbReference type="Gene3D" id="3.30.505.10">
    <property type="entry name" value="SH2 domain"/>
    <property type="match status" value="1"/>
</dbReference>
<dbReference type="Pfam" id="PF00017">
    <property type="entry name" value="SH2"/>
    <property type="match status" value="1"/>
</dbReference>
<evidence type="ECO:0000256" key="3">
    <source>
        <dbReference type="PROSITE-ProRule" id="PRU00191"/>
    </source>
</evidence>
<dbReference type="Proteomes" id="UP001235939">
    <property type="component" value="Chromosome 03"/>
</dbReference>
<keyword evidence="2" id="KW-0597">Phosphoprotein</keyword>
<proteinExistence type="inferred from homology"/>
<dbReference type="SUPFAM" id="SSF55550">
    <property type="entry name" value="SH2 domain"/>
    <property type="match status" value="1"/>
</dbReference>
<feature type="compositionally biased region" description="Low complexity" evidence="4">
    <location>
        <begin position="47"/>
        <end position="58"/>
    </location>
</feature>
<accession>A0ABY6K8A2</accession>
<dbReference type="InterPro" id="IPR000980">
    <property type="entry name" value="SH2"/>
</dbReference>
<evidence type="ECO:0000313" key="7">
    <source>
        <dbReference type="Proteomes" id="UP001235939"/>
    </source>
</evidence>
<dbReference type="InterPro" id="IPR036860">
    <property type="entry name" value="SH2_dom_sf"/>
</dbReference>
<gene>
    <name evidence="6" type="ORF">LAZ67_3003031</name>
</gene>
<evidence type="ECO:0000259" key="5">
    <source>
        <dbReference type="PROSITE" id="PS50001"/>
    </source>
</evidence>
<evidence type="ECO:0000256" key="1">
    <source>
        <dbReference type="ARBA" id="ARBA00010220"/>
    </source>
</evidence>
<evidence type="ECO:0000256" key="4">
    <source>
        <dbReference type="SAM" id="MobiDB-lite"/>
    </source>
</evidence>
<keyword evidence="7" id="KW-1185">Reference proteome</keyword>
<dbReference type="PANTHER" id="PTHR10872">
    <property type="entry name" value="SH2B ADAPTER PROTEIN"/>
    <property type="match status" value="1"/>
</dbReference>
<dbReference type="PROSITE" id="PS50001">
    <property type="entry name" value="SH2"/>
    <property type="match status" value="1"/>
</dbReference>
<evidence type="ECO:0000256" key="2">
    <source>
        <dbReference type="ARBA" id="ARBA00022553"/>
    </source>
</evidence>
<reference evidence="6 7" key="1">
    <citation type="submission" date="2022-01" db="EMBL/GenBank/DDBJ databases">
        <title>A chromosomal length assembly of Cordylochernes scorpioides.</title>
        <authorList>
            <person name="Zeh D."/>
            <person name="Zeh J."/>
        </authorList>
    </citation>
    <scope>NUCLEOTIDE SEQUENCE [LARGE SCALE GENOMIC DNA]</scope>
    <source>
        <strain evidence="6">IN4F17</strain>
        <tissue evidence="6">Whole Body</tissue>
    </source>
</reference>